<dbReference type="PROSITE" id="PS51781">
    <property type="entry name" value="SH3B"/>
    <property type="match status" value="1"/>
</dbReference>
<dbReference type="InterPro" id="IPR003646">
    <property type="entry name" value="SH3-like_bac-type"/>
</dbReference>
<dbReference type="InterPro" id="IPR051933">
    <property type="entry name" value="Resuscitation_pf_RpfB"/>
</dbReference>
<accession>A0ABV5WBS1</accession>
<dbReference type="Gene3D" id="2.30.30.40">
    <property type="entry name" value="SH3 Domains"/>
    <property type="match status" value="2"/>
</dbReference>
<evidence type="ECO:0000256" key="2">
    <source>
        <dbReference type="SAM" id="SignalP"/>
    </source>
</evidence>
<evidence type="ECO:0000313" key="4">
    <source>
        <dbReference type="EMBL" id="MFB9758039.1"/>
    </source>
</evidence>
<dbReference type="SMART" id="SM00287">
    <property type="entry name" value="SH3b"/>
    <property type="match status" value="2"/>
</dbReference>
<proteinExistence type="predicted"/>
<evidence type="ECO:0000256" key="1">
    <source>
        <dbReference type="ARBA" id="ARBA00022729"/>
    </source>
</evidence>
<comment type="caution">
    <text evidence="4">The sequence shown here is derived from an EMBL/GenBank/DDBJ whole genome shotgun (WGS) entry which is preliminary data.</text>
</comment>
<organism evidence="4 5">
    <name type="scientific">Ectobacillus funiculus</name>
    <dbReference type="NCBI Taxonomy" id="137993"/>
    <lineage>
        <taxon>Bacteria</taxon>
        <taxon>Bacillati</taxon>
        <taxon>Bacillota</taxon>
        <taxon>Bacilli</taxon>
        <taxon>Bacillales</taxon>
        <taxon>Bacillaceae</taxon>
        <taxon>Ectobacillus</taxon>
    </lineage>
</organism>
<evidence type="ECO:0000259" key="3">
    <source>
        <dbReference type="PROSITE" id="PS51781"/>
    </source>
</evidence>
<feature type="chain" id="PRO_5046515707" evidence="2">
    <location>
        <begin position="25"/>
        <end position="251"/>
    </location>
</feature>
<dbReference type="RefSeq" id="WP_379948282.1">
    <property type="nucleotide sequence ID" value="NZ_JAPCYI010000001.1"/>
</dbReference>
<dbReference type="PANTHER" id="PTHR39160:SF6">
    <property type="entry name" value="CELL WALL-BINDING PROTEIN YOCH"/>
    <property type="match status" value="1"/>
</dbReference>
<feature type="domain" description="SH3b" evidence="3">
    <location>
        <begin position="22"/>
        <end position="85"/>
    </location>
</feature>
<dbReference type="Pfam" id="PF08239">
    <property type="entry name" value="SH3_3"/>
    <property type="match status" value="2"/>
</dbReference>
<dbReference type="EMBL" id="JBHMAF010000020">
    <property type="protein sequence ID" value="MFB9758039.1"/>
    <property type="molecule type" value="Genomic_DNA"/>
</dbReference>
<dbReference type="Pfam" id="PF06725">
    <property type="entry name" value="3D"/>
    <property type="match status" value="1"/>
</dbReference>
<name>A0ABV5WBS1_9BACI</name>
<dbReference type="Proteomes" id="UP001589609">
    <property type="component" value="Unassembled WGS sequence"/>
</dbReference>
<dbReference type="InterPro" id="IPR010611">
    <property type="entry name" value="3D_dom"/>
</dbReference>
<dbReference type="Gene3D" id="2.40.40.10">
    <property type="entry name" value="RlpA-like domain"/>
    <property type="match status" value="1"/>
</dbReference>
<dbReference type="CDD" id="cd22786">
    <property type="entry name" value="DPBB_YuiC-like"/>
    <property type="match status" value="1"/>
</dbReference>
<keyword evidence="1 2" id="KW-0732">Signal</keyword>
<dbReference type="InterPro" id="IPR036908">
    <property type="entry name" value="RlpA-like_sf"/>
</dbReference>
<reference evidence="4 5" key="1">
    <citation type="submission" date="2024-09" db="EMBL/GenBank/DDBJ databases">
        <authorList>
            <person name="Sun Q."/>
            <person name="Mori K."/>
        </authorList>
    </citation>
    <scope>NUCLEOTIDE SEQUENCE [LARGE SCALE GENOMIC DNA]</scope>
    <source>
        <strain evidence="4 5">JCM 11201</strain>
    </source>
</reference>
<sequence length="251" mass="26846">MKKVLGMTTAAIFGLGFFAANADAATVVNTDVLNVRQAPNTDSPILGKVTTGQTLQVKNDANDWLEIEYNGQSAYVSKPYTKDDGVYYVTADVLNIRDGAGTDHNVIGKLENGQGVQVIGDAGNGWAVIAFKDGSAYVSKEFLGTQTPKLQVKAAQELQVEATSYTPYEEDGYNGMTATGIDLRKDPNMKLIAVDPKVIPLGSKVWVEGYGEAIAGDTGGAIKGNRIDVLKPTLDEALQWGRKTVTVRVLE</sequence>
<gene>
    <name evidence="4" type="ORF">ACFFMS_05735</name>
</gene>
<evidence type="ECO:0000313" key="5">
    <source>
        <dbReference type="Proteomes" id="UP001589609"/>
    </source>
</evidence>
<dbReference type="PANTHER" id="PTHR39160">
    <property type="entry name" value="CELL WALL-BINDING PROTEIN YOCH"/>
    <property type="match status" value="1"/>
</dbReference>
<dbReference type="SUPFAM" id="SSF50685">
    <property type="entry name" value="Barwin-like endoglucanases"/>
    <property type="match status" value="1"/>
</dbReference>
<protein>
    <submittedName>
        <fullName evidence="4">SH3 domain-containing protein</fullName>
    </submittedName>
</protein>
<feature type="signal peptide" evidence="2">
    <location>
        <begin position="1"/>
        <end position="24"/>
    </location>
</feature>
<keyword evidence="5" id="KW-1185">Reference proteome</keyword>